<reference evidence="2" key="1">
    <citation type="submission" date="2022-08" db="EMBL/GenBank/DDBJ databases">
        <authorList>
            <person name="Gutierrez-Valencia J."/>
        </authorList>
    </citation>
    <scope>NUCLEOTIDE SEQUENCE</scope>
</reference>
<evidence type="ECO:0000259" key="1">
    <source>
        <dbReference type="Pfam" id="PF13456"/>
    </source>
</evidence>
<dbReference type="CDD" id="cd06222">
    <property type="entry name" value="RNase_H_like"/>
    <property type="match status" value="1"/>
</dbReference>
<accession>A0AAV0QMI6</accession>
<keyword evidence="3" id="KW-1185">Reference proteome</keyword>
<dbReference type="Pfam" id="PF13456">
    <property type="entry name" value="RVT_3"/>
    <property type="match status" value="1"/>
</dbReference>
<dbReference type="PANTHER" id="PTHR47074">
    <property type="entry name" value="BNAC02G40300D PROTEIN"/>
    <property type="match status" value="1"/>
</dbReference>
<dbReference type="InterPro" id="IPR044730">
    <property type="entry name" value="RNase_H-like_dom_plant"/>
</dbReference>
<evidence type="ECO:0000313" key="3">
    <source>
        <dbReference type="Proteomes" id="UP001154282"/>
    </source>
</evidence>
<gene>
    <name evidence="2" type="ORF">LITE_LOCUS43834</name>
</gene>
<name>A0AAV0QMI6_9ROSI</name>
<dbReference type="GO" id="GO:0003676">
    <property type="term" value="F:nucleic acid binding"/>
    <property type="evidence" value="ECO:0007669"/>
    <property type="project" value="InterPro"/>
</dbReference>
<dbReference type="InterPro" id="IPR036397">
    <property type="entry name" value="RNaseH_sf"/>
</dbReference>
<dbReference type="AlphaFoldDB" id="A0AAV0QMI6"/>
<organism evidence="2 3">
    <name type="scientific">Linum tenue</name>
    <dbReference type="NCBI Taxonomy" id="586396"/>
    <lineage>
        <taxon>Eukaryota</taxon>
        <taxon>Viridiplantae</taxon>
        <taxon>Streptophyta</taxon>
        <taxon>Embryophyta</taxon>
        <taxon>Tracheophyta</taxon>
        <taxon>Spermatophyta</taxon>
        <taxon>Magnoliopsida</taxon>
        <taxon>eudicotyledons</taxon>
        <taxon>Gunneridae</taxon>
        <taxon>Pentapetalae</taxon>
        <taxon>rosids</taxon>
        <taxon>fabids</taxon>
        <taxon>Malpighiales</taxon>
        <taxon>Linaceae</taxon>
        <taxon>Linum</taxon>
    </lineage>
</organism>
<dbReference type="Proteomes" id="UP001154282">
    <property type="component" value="Unassembled WGS sequence"/>
</dbReference>
<dbReference type="GO" id="GO:0004523">
    <property type="term" value="F:RNA-DNA hybrid ribonuclease activity"/>
    <property type="evidence" value="ECO:0007669"/>
    <property type="project" value="InterPro"/>
</dbReference>
<sequence length="150" mass="16427">MLAGGGVGLGAVIRDSSGRFIAVAVKKVRGNHCVDLAEALAPEFGIQLANRLGCVRISLEVDSLNLVRHLQKEDEAISELGVICRSILQKLKQPGGSGGIISHVRRETNNAAHIMAHSESRWDMREVWLDRAPIFLLDQLRLDDVTIELI</sequence>
<dbReference type="EMBL" id="CAMGYJ010000009">
    <property type="protein sequence ID" value="CAI0546106.1"/>
    <property type="molecule type" value="Genomic_DNA"/>
</dbReference>
<dbReference type="InterPro" id="IPR012337">
    <property type="entry name" value="RNaseH-like_sf"/>
</dbReference>
<dbReference type="SUPFAM" id="SSF53098">
    <property type="entry name" value="Ribonuclease H-like"/>
    <property type="match status" value="1"/>
</dbReference>
<protein>
    <recommendedName>
        <fullName evidence="1">RNase H type-1 domain-containing protein</fullName>
    </recommendedName>
</protein>
<feature type="domain" description="RNase H type-1" evidence="1">
    <location>
        <begin position="8"/>
        <end position="117"/>
    </location>
</feature>
<dbReference type="InterPro" id="IPR002156">
    <property type="entry name" value="RNaseH_domain"/>
</dbReference>
<dbReference type="InterPro" id="IPR052929">
    <property type="entry name" value="RNase_H-like_EbsB-rel"/>
</dbReference>
<proteinExistence type="predicted"/>
<comment type="caution">
    <text evidence="2">The sequence shown here is derived from an EMBL/GenBank/DDBJ whole genome shotgun (WGS) entry which is preliminary data.</text>
</comment>
<evidence type="ECO:0000313" key="2">
    <source>
        <dbReference type="EMBL" id="CAI0546106.1"/>
    </source>
</evidence>
<dbReference type="PANTHER" id="PTHR47074:SF48">
    <property type="entry name" value="POLYNUCLEOTIDYL TRANSFERASE, RIBONUCLEASE H-LIKE SUPERFAMILY PROTEIN"/>
    <property type="match status" value="1"/>
</dbReference>
<dbReference type="Gene3D" id="3.30.420.10">
    <property type="entry name" value="Ribonuclease H-like superfamily/Ribonuclease H"/>
    <property type="match status" value="1"/>
</dbReference>